<dbReference type="Pfam" id="PF05721">
    <property type="entry name" value="PhyH"/>
    <property type="match status" value="1"/>
</dbReference>
<dbReference type="AlphaFoldDB" id="A0A1B2HPS3"/>
<dbReference type="KEGG" id="led:BBK82_30460"/>
<organism evidence="1 2">
    <name type="scientific">Lentzea guizhouensis</name>
    <dbReference type="NCBI Taxonomy" id="1586287"/>
    <lineage>
        <taxon>Bacteria</taxon>
        <taxon>Bacillati</taxon>
        <taxon>Actinomycetota</taxon>
        <taxon>Actinomycetes</taxon>
        <taxon>Pseudonocardiales</taxon>
        <taxon>Pseudonocardiaceae</taxon>
        <taxon>Lentzea</taxon>
    </lineage>
</organism>
<evidence type="ECO:0000313" key="2">
    <source>
        <dbReference type="Proteomes" id="UP000093053"/>
    </source>
</evidence>
<dbReference type="Proteomes" id="UP000093053">
    <property type="component" value="Chromosome"/>
</dbReference>
<name>A0A1B2HPS3_9PSEU</name>
<dbReference type="InterPro" id="IPR008775">
    <property type="entry name" value="Phytyl_CoA_dOase-like"/>
</dbReference>
<dbReference type="RefSeq" id="WP_065918065.1">
    <property type="nucleotide sequence ID" value="NZ_CP016793.1"/>
</dbReference>
<reference evidence="1 2" key="1">
    <citation type="submission" date="2016-07" db="EMBL/GenBank/DDBJ databases">
        <title>Complete genome sequence of the Lentzea guizhouensis DHS C013.</title>
        <authorList>
            <person name="Cao C."/>
        </authorList>
    </citation>
    <scope>NUCLEOTIDE SEQUENCE [LARGE SCALE GENOMIC DNA]</scope>
    <source>
        <strain evidence="1 2">DHS C013</strain>
    </source>
</reference>
<protein>
    <recommendedName>
        <fullName evidence="3">Mitomycin antibiotics/polyketide fumonisin biosynthesis protein</fullName>
    </recommendedName>
</protein>
<dbReference type="GO" id="GO:0016706">
    <property type="term" value="F:2-oxoglutarate-dependent dioxygenase activity"/>
    <property type="evidence" value="ECO:0007669"/>
    <property type="project" value="UniProtKB-ARBA"/>
</dbReference>
<dbReference type="Gene3D" id="2.60.120.620">
    <property type="entry name" value="q2cbj1_9rhob like domain"/>
    <property type="match status" value="1"/>
</dbReference>
<gene>
    <name evidence="1" type="ORF">BBK82_30460</name>
</gene>
<dbReference type="OrthoDB" id="9796766at2"/>
<sequence length="270" mass="29663">MQDTEKYLFDLNGYLLVKNALSTQEVLALNRVVDQHRIGELLDSAQYFHTGFPGEMIGNQDPSKGPVDVENGSLLDWGPEIRDLIDHPRIIPYLRELLPPGFRLDHSYGVFARKGARTQVGLALHHGGTPYVPSQAYHFAEGRMHTGQLGVFFALTAAAPDAGGFCVIPGSHKANFPLPDAMRGVGAGWPVQQVAVEPGDAVIFTEASTHGTMPWRGENDRKVLFFKYCPGHVQWEPASPGVVVDDRFTERQRSMLRGPFASGRSDSGQV</sequence>
<dbReference type="SUPFAM" id="SSF51197">
    <property type="entry name" value="Clavaminate synthase-like"/>
    <property type="match status" value="1"/>
</dbReference>
<keyword evidence="2" id="KW-1185">Reference proteome</keyword>
<proteinExistence type="predicted"/>
<evidence type="ECO:0000313" key="1">
    <source>
        <dbReference type="EMBL" id="ANZ39724.1"/>
    </source>
</evidence>
<dbReference type="EMBL" id="CP016793">
    <property type="protein sequence ID" value="ANZ39724.1"/>
    <property type="molecule type" value="Genomic_DNA"/>
</dbReference>
<evidence type="ECO:0008006" key="3">
    <source>
        <dbReference type="Google" id="ProtNLM"/>
    </source>
</evidence>
<accession>A0A1B2HPS3</accession>
<dbReference type="STRING" id="1586287.BBK82_30460"/>